<dbReference type="SUPFAM" id="SSF81296">
    <property type="entry name" value="E set domains"/>
    <property type="match status" value="1"/>
</dbReference>
<dbReference type="AlphaFoldDB" id="A0A9W7XJG8"/>
<dbReference type="CDD" id="cd06257">
    <property type="entry name" value="DnaJ"/>
    <property type="match status" value="1"/>
</dbReference>
<keyword evidence="13" id="KW-1185">Reference proteome</keyword>
<dbReference type="GO" id="GO:0003723">
    <property type="term" value="F:RNA binding"/>
    <property type="evidence" value="ECO:0007669"/>
    <property type="project" value="TreeGrafter"/>
</dbReference>
<feature type="compositionally biased region" description="Low complexity" evidence="9">
    <location>
        <begin position="611"/>
        <end position="623"/>
    </location>
</feature>
<evidence type="ECO:0000256" key="1">
    <source>
        <dbReference type="ARBA" id="ARBA00004477"/>
    </source>
</evidence>
<feature type="transmembrane region" description="Helical" evidence="10">
    <location>
        <begin position="189"/>
        <end position="211"/>
    </location>
</feature>
<evidence type="ECO:0000256" key="8">
    <source>
        <dbReference type="ARBA" id="ARBA00023186"/>
    </source>
</evidence>
<dbReference type="GO" id="GO:0006614">
    <property type="term" value="P:SRP-dependent cotranslational protein targeting to membrane"/>
    <property type="evidence" value="ECO:0007669"/>
    <property type="project" value="TreeGrafter"/>
</dbReference>
<evidence type="ECO:0000313" key="12">
    <source>
        <dbReference type="EMBL" id="KAJ1644471.1"/>
    </source>
</evidence>
<organism evidence="12 13">
    <name type="scientific">Coemansia asiatica</name>
    <dbReference type="NCBI Taxonomy" id="1052880"/>
    <lineage>
        <taxon>Eukaryota</taxon>
        <taxon>Fungi</taxon>
        <taxon>Fungi incertae sedis</taxon>
        <taxon>Zoopagomycota</taxon>
        <taxon>Kickxellomycotina</taxon>
        <taxon>Kickxellomycetes</taxon>
        <taxon>Kickxellales</taxon>
        <taxon>Kickxellaceae</taxon>
        <taxon>Coemansia</taxon>
    </lineage>
</organism>
<dbReference type="EMBL" id="JANBOH010000163">
    <property type="protein sequence ID" value="KAJ1644471.1"/>
    <property type="molecule type" value="Genomic_DNA"/>
</dbReference>
<evidence type="ECO:0000256" key="6">
    <source>
        <dbReference type="ARBA" id="ARBA00022989"/>
    </source>
</evidence>
<keyword evidence="5" id="KW-0653">Protein transport</keyword>
<accession>A0A9W7XJG8</accession>
<dbReference type="PRINTS" id="PR00625">
    <property type="entry name" value="JDOMAIN"/>
</dbReference>
<keyword evidence="3 10" id="KW-0812">Transmembrane</keyword>
<dbReference type="GO" id="GO:0006620">
    <property type="term" value="P:post-translational protein targeting to endoplasmic reticulum membrane"/>
    <property type="evidence" value="ECO:0007669"/>
    <property type="project" value="TreeGrafter"/>
</dbReference>
<name>A0A9W7XJG8_9FUNG</name>
<proteinExistence type="predicted"/>
<gene>
    <name evidence="12" type="primary">SEC63</name>
    <name evidence="12" type="ORF">LPJ64_003865</name>
</gene>
<dbReference type="SUPFAM" id="SSF158702">
    <property type="entry name" value="Sec63 N-terminal domain-like"/>
    <property type="match status" value="1"/>
</dbReference>
<feature type="transmembrane region" description="Helical" evidence="10">
    <location>
        <begin position="65"/>
        <end position="82"/>
    </location>
</feature>
<dbReference type="SUPFAM" id="SSF46565">
    <property type="entry name" value="Chaperone J-domain"/>
    <property type="match status" value="1"/>
</dbReference>
<dbReference type="Proteomes" id="UP001145021">
    <property type="component" value="Unassembled WGS sequence"/>
</dbReference>
<evidence type="ECO:0000313" key="13">
    <source>
        <dbReference type="Proteomes" id="UP001145021"/>
    </source>
</evidence>
<feature type="domain" description="J" evidence="11">
    <location>
        <begin position="96"/>
        <end position="163"/>
    </location>
</feature>
<evidence type="ECO:0000256" key="9">
    <source>
        <dbReference type="SAM" id="MobiDB-lite"/>
    </source>
</evidence>
<dbReference type="InterPro" id="IPR035892">
    <property type="entry name" value="C2_domain_sf"/>
</dbReference>
<evidence type="ECO:0000256" key="5">
    <source>
        <dbReference type="ARBA" id="ARBA00022927"/>
    </source>
</evidence>
<protein>
    <submittedName>
        <fullName evidence="12">Secretory subunit</fullName>
    </submittedName>
</protein>
<evidence type="ECO:0000256" key="2">
    <source>
        <dbReference type="ARBA" id="ARBA00022448"/>
    </source>
</evidence>
<dbReference type="Pfam" id="PF02889">
    <property type="entry name" value="Sec63"/>
    <property type="match status" value="1"/>
</dbReference>
<keyword evidence="4" id="KW-0256">Endoplasmic reticulum</keyword>
<keyword evidence="8" id="KW-0143">Chaperone</keyword>
<keyword evidence="7 10" id="KW-0472">Membrane</keyword>
<dbReference type="PANTHER" id="PTHR24075">
    <property type="entry name" value="SEC63 DOMAIN-CONTAINING"/>
    <property type="match status" value="1"/>
</dbReference>
<keyword evidence="6 10" id="KW-1133">Transmembrane helix</keyword>
<evidence type="ECO:0000259" key="11">
    <source>
        <dbReference type="PROSITE" id="PS50076"/>
    </source>
</evidence>
<feature type="region of interest" description="Disordered" evidence="9">
    <location>
        <begin position="591"/>
        <end position="635"/>
    </location>
</feature>
<reference evidence="12" key="1">
    <citation type="submission" date="2022-07" db="EMBL/GenBank/DDBJ databases">
        <title>Phylogenomic reconstructions and comparative analyses of Kickxellomycotina fungi.</title>
        <authorList>
            <person name="Reynolds N.K."/>
            <person name="Stajich J.E."/>
            <person name="Barry K."/>
            <person name="Grigoriev I.V."/>
            <person name="Crous P."/>
            <person name="Smith M.E."/>
        </authorList>
    </citation>
    <scope>NUCLEOTIDE SEQUENCE</scope>
    <source>
        <strain evidence="12">NBRC 105413</strain>
    </source>
</reference>
<dbReference type="PANTHER" id="PTHR24075:SF0">
    <property type="entry name" value="TRANSLOCATION PROTEIN SEC63 HOMOLOG"/>
    <property type="match status" value="1"/>
</dbReference>
<dbReference type="SMART" id="SM00973">
    <property type="entry name" value="Sec63"/>
    <property type="match status" value="1"/>
</dbReference>
<evidence type="ECO:0000256" key="4">
    <source>
        <dbReference type="ARBA" id="ARBA00022824"/>
    </source>
</evidence>
<dbReference type="Pfam" id="PF00226">
    <property type="entry name" value="DnaJ"/>
    <property type="match status" value="1"/>
</dbReference>
<evidence type="ECO:0000256" key="10">
    <source>
        <dbReference type="SAM" id="Phobius"/>
    </source>
</evidence>
<evidence type="ECO:0000256" key="3">
    <source>
        <dbReference type="ARBA" id="ARBA00022692"/>
    </source>
</evidence>
<dbReference type="SMART" id="SM00271">
    <property type="entry name" value="DnaJ"/>
    <property type="match status" value="1"/>
</dbReference>
<dbReference type="Gene3D" id="1.10.3380.10">
    <property type="entry name" value="Sec63 N-terminal domain-like domain"/>
    <property type="match status" value="1"/>
</dbReference>
<dbReference type="InterPro" id="IPR036869">
    <property type="entry name" value="J_dom_sf"/>
</dbReference>
<dbReference type="GO" id="GO:0031207">
    <property type="term" value="C:Sec62/Sec63 complex"/>
    <property type="evidence" value="ECO:0007669"/>
    <property type="project" value="TreeGrafter"/>
</dbReference>
<evidence type="ECO:0000256" key="7">
    <source>
        <dbReference type="ARBA" id="ARBA00023136"/>
    </source>
</evidence>
<feature type="transmembrane region" description="Helical" evidence="10">
    <location>
        <begin position="14"/>
        <end position="35"/>
    </location>
</feature>
<dbReference type="InterPro" id="IPR004179">
    <property type="entry name" value="Sec63-dom"/>
</dbReference>
<keyword evidence="2" id="KW-0813">Transport</keyword>
<dbReference type="GO" id="GO:0008320">
    <property type="term" value="F:protein transmembrane transporter activity"/>
    <property type="evidence" value="ECO:0007669"/>
    <property type="project" value="TreeGrafter"/>
</dbReference>
<comment type="caution">
    <text evidence="12">The sequence shown here is derived from an EMBL/GenBank/DDBJ whole genome shotgun (WGS) entry which is preliminary data.</text>
</comment>
<dbReference type="InterPro" id="IPR001623">
    <property type="entry name" value="DnaJ_domain"/>
</dbReference>
<sequence length="635" mass="72399">MGAKYTYDESGVTFFYFALTVLSLVVAPATFYLFAGKNDTQLKTKAKTPKLRTRKAKPKSNVPKVKLGLIMLGWALIFLLSYKVKTTEIKDVEKWDPYQILGIDVGESKEGITRSFRKLSLKWHPDKVSQDMKDKAGEMMAELSRAHKALTDPVARENYEKYGNPDGMQTQSMGIALPKILVEAHTSPFVLLLYGLVFGFVMPFYVGRWWYNSTRYQKDGILNPTMGTFFKNIREHISQRNLIELITAASEFSEDDLKYRESEEEALKEISLKVQRVGRRYALELFNRSKKFTSNDAWKANVLLHAHFFRVQIDDSDLADQQQQMVITALMLVHRGLLQISTAHMWFSCSVLLMNISQMLVQGVYSHDAPLIQLPGITWENQPKIFKEKKLYSVNQLLRLPAAEQRKALDVLSDKQFEEAIQYAKYIPRIEIPRVMLTVVGDKVITKESFVTLIVKVKMANSQSKIVPREKNMPVLDIESIADEDTAAIEQFVANQGKAVVKQVSPEVYCPYFAGRKESQWWLIFSNYQSGKMVVPPILISDLATERIITLQFQSPPQCRTYRFQLAVKSDSYIGCDIMQDIDMTVVERSNLPQEPPVDDDISEPEADSIAAQMAQMRGQQAGPRRGDNDSSDEE</sequence>
<dbReference type="Gene3D" id="1.10.287.110">
    <property type="entry name" value="DnaJ domain"/>
    <property type="match status" value="1"/>
</dbReference>
<dbReference type="PROSITE" id="PS50076">
    <property type="entry name" value="DNAJ_2"/>
    <property type="match status" value="1"/>
</dbReference>
<comment type="subcellular location">
    <subcellularLocation>
        <location evidence="1">Endoplasmic reticulum membrane</location>
        <topology evidence="1">Multi-pass membrane protein</topology>
    </subcellularLocation>
</comment>
<dbReference type="Gene3D" id="2.60.40.150">
    <property type="entry name" value="C2 domain"/>
    <property type="match status" value="1"/>
</dbReference>
<feature type="compositionally biased region" description="Acidic residues" evidence="9">
    <location>
        <begin position="597"/>
        <end position="607"/>
    </location>
</feature>
<dbReference type="InterPro" id="IPR014756">
    <property type="entry name" value="Ig_E-set"/>
</dbReference>